<dbReference type="InterPro" id="IPR051692">
    <property type="entry name" value="OMP-like"/>
</dbReference>
<dbReference type="PANTHER" id="PTHR34001">
    <property type="entry name" value="BLL7405 PROTEIN"/>
    <property type="match status" value="1"/>
</dbReference>
<evidence type="ECO:0000259" key="7">
    <source>
        <dbReference type="Pfam" id="PF13505"/>
    </source>
</evidence>
<evidence type="ECO:0000256" key="5">
    <source>
        <dbReference type="ARBA" id="ARBA00038306"/>
    </source>
</evidence>
<reference evidence="8 9" key="1">
    <citation type="submission" date="2019-02" db="EMBL/GenBank/DDBJ databases">
        <title>Hansschlegelia quercus sp. nov., a novel methylotrophic bacterium from buds of oak (Quercus robur L.).</title>
        <authorList>
            <person name="Agafonova N.V."/>
            <person name="Kaparullina E.N."/>
            <person name="Grouzdev D.S."/>
            <person name="Doronina N.V."/>
        </authorList>
    </citation>
    <scope>NUCLEOTIDE SEQUENCE [LARGE SCALE GENOMIC DNA]</scope>
    <source>
        <strain evidence="8 9">Dub</strain>
    </source>
</reference>
<comment type="subcellular location">
    <subcellularLocation>
        <location evidence="1">Cell outer membrane</location>
    </subcellularLocation>
</comment>
<dbReference type="SUPFAM" id="SSF56925">
    <property type="entry name" value="OMPA-like"/>
    <property type="match status" value="1"/>
</dbReference>
<feature type="chain" id="PRO_5020505943" evidence="6">
    <location>
        <begin position="21"/>
        <end position="210"/>
    </location>
</feature>
<evidence type="ECO:0000256" key="4">
    <source>
        <dbReference type="ARBA" id="ARBA00023237"/>
    </source>
</evidence>
<feature type="domain" description="Outer membrane protein beta-barrel" evidence="7">
    <location>
        <begin position="9"/>
        <end position="206"/>
    </location>
</feature>
<dbReference type="GO" id="GO:0009279">
    <property type="term" value="C:cell outer membrane"/>
    <property type="evidence" value="ECO:0007669"/>
    <property type="project" value="UniProtKB-SubCell"/>
</dbReference>
<dbReference type="InterPro" id="IPR011250">
    <property type="entry name" value="OMP/PagP_B-barrel"/>
</dbReference>
<evidence type="ECO:0000313" key="8">
    <source>
        <dbReference type="EMBL" id="TBN48753.1"/>
    </source>
</evidence>
<evidence type="ECO:0000256" key="3">
    <source>
        <dbReference type="ARBA" id="ARBA00023136"/>
    </source>
</evidence>
<feature type="signal peptide" evidence="6">
    <location>
        <begin position="1"/>
        <end position="20"/>
    </location>
</feature>
<evidence type="ECO:0000256" key="1">
    <source>
        <dbReference type="ARBA" id="ARBA00004442"/>
    </source>
</evidence>
<dbReference type="EMBL" id="SIUB01000007">
    <property type="protein sequence ID" value="TBN48753.1"/>
    <property type="molecule type" value="Genomic_DNA"/>
</dbReference>
<dbReference type="OrthoDB" id="9815357at2"/>
<comment type="caution">
    <text evidence="8">The sequence shown here is derived from an EMBL/GenBank/DDBJ whole genome shotgun (WGS) entry which is preliminary data.</text>
</comment>
<dbReference type="PANTHER" id="PTHR34001:SF3">
    <property type="entry name" value="BLL7405 PROTEIN"/>
    <property type="match status" value="1"/>
</dbReference>
<sequence length="210" mass="22459">MFLGAASAAALAVTASSAYAADLPAYEPAPAVAVPSFTWTGPYVGVQTGYSWGHAARTKPEGWMIGGYLGYNYQMEGSPVVVGIETDLNYADIDDRRGVRRTSTDWNGATRGRIGYAFDRFLVYGAAGVAYSDREVRRNGAGKDSKTAIGWTVGGGVEYAASDNVAVRAEYRYSDYGKDNFNLEGGAGGKSSYDDHRVMVGVAYKFDSPF</sequence>
<dbReference type="AlphaFoldDB" id="A0A4Q9GEH2"/>
<proteinExistence type="inferred from homology"/>
<evidence type="ECO:0000256" key="6">
    <source>
        <dbReference type="SAM" id="SignalP"/>
    </source>
</evidence>
<name>A0A4Q9GEH2_9HYPH</name>
<protein>
    <submittedName>
        <fullName evidence="8">Porin family protein</fullName>
    </submittedName>
</protein>
<keyword evidence="4" id="KW-0998">Cell outer membrane</keyword>
<dbReference type="Pfam" id="PF13505">
    <property type="entry name" value="OMP_b-brl"/>
    <property type="match status" value="1"/>
</dbReference>
<dbReference type="InterPro" id="IPR027385">
    <property type="entry name" value="Beta-barrel_OMP"/>
</dbReference>
<organism evidence="8 9">
    <name type="scientific">Hansschlegelia quercus</name>
    <dbReference type="NCBI Taxonomy" id="2528245"/>
    <lineage>
        <taxon>Bacteria</taxon>
        <taxon>Pseudomonadati</taxon>
        <taxon>Pseudomonadota</taxon>
        <taxon>Alphaproteobacteria</taxon>
        <taxon>Hyphomicrobiales</taxon>
        <taxon>Methylopilaceae</taxon>
        <taxon>Hansschlegelia</taxon>
    </lineage>
</organism>
<dbReference type="Gene3D" id="2.40.160.20">
    <property type="match status" value="1"/>
</dbReference>
<evidence type="ECO:0000313" key="9">
    <source>
        <dbReference type="Proteomes" id="UP000291613"/>
    </source>
</evidence>
<gene>
    <name evidence="8" type="ORF">EYR15_13465</name>
</gene>
<keyword evidence="9" id="KW-1185">Reference proteome</keyword>
<dbReference type="Proteomes" id="UP000291613">
    <property type="component" value="Unassembled WGS sequence"/>
</dbReference>
<accession>A0A4Q9GEH2</accession>
<keyword evidence="3" id="KW-0472">Membrane</keyword>
<keyword evidence="2 6" id="KW-0732">Signal</keyword>
<comment type="similarity">
    <text evidence="5">Belongs to the Omp25/RopB family.</text>
</comment>
<evidence type="ECO:0000256" key="2">
    <source>
        <dbReference type="ARBA" id="ARBA00022729"/>
    </source>
</evidence>